<organism evidence="1 2">
    <name type="scientific">Chelydra serpentina</name>
    <name type="common">Snapping turtle</name>
    <name type="synonym">Testudo serpentina</name>
    <dbReference type="NCBI Taxonomy" id="8475"/>
    <lineage>
        <taxon>Eukaryota</taxon>
        <taxon>Metazoa</taxon>
        <taxon>Chordata</taxon>
        <taxon>Craniata</taxon>
        <taxon>Vertebrata</taxon>
        <taxon>Euteleostomi</taxon>
        <taxon>Archelosauria</taxon>
        <taxon>Testudinata</taxon>
        <taxon>Testudines</taxon>
        <taxon>Cryptodira</taxon>
        <taxon>Durocryptodira</taxon>
        <taxon>Americhelydia</taxon>
        <taxon>Chelydroidea</taxon>
        <taxon>Chelydridae</taxon>
        <taxon>Chelydra</taxon>
    </lineage>
</organism>
<dbReference type="EMBL" id="JAHGAV010000092">
    <property type="protein sequence ID" value="KAG6932614.1"/>
    <property type="molecule type" value="Genomic_DNA"/>
</dbReference>
<accession>A0A8T1SVS1</accession>
<sequence length="250" mass="27851">MKALKASYSVAYLIAKSGAAEVIGETLVKPAAKVMVQVMIGDKASKAIDCPPISNNTVHHRITDMAENVKQQLLSRVQKSRYYALQVDESTDIVNLANILLFVRYELNNEVHDDILFCQRIPIHTTGEAIFKVIDDFIKNNDLDWSCCVGISTDGARAMIGLQKGVVAHIQAVLPEAKSTHCCIHRDALDTQNMQAVLKQVLDEAVKIINFVKGHPLNAGCFLSFVMRWAVITHNSYFTLKCVGFRMEKF</sequence>
<dbReference type="Proteomes" id="UP000765507">
    <property type="component" value="Unassembled WGS sequence"/>
</dbReference>
<dbReference type="PANTHER" id="PTHR45913">
    <property type="entry name" value="EPM2A-INTERACTING PROTEIN 1"/>
    <property type="match status" value="1"/>
</dbReference>
<evidence type="ECO:0000313" key="1">
    <source>
        <dbReference type="EMBL" id="KAG6932614.1"/>
    </source>
</evidence>
<proteinExistence type="predicted"/>
<evidence type="ECO:0000313" key="2">
    <source>
        <dbReference type="Proteomes" id="UP000765507"/>
    </source>
</evidence>
<gene>
    <name evidence="1" type="ORF">G0U57_021154</name>
</gene>
<dbReference type="PANTHER" id="PTHR45913:SF19">
    <property type="entry name" value="LOW QUALITY PROTEIN: ZINC FINGER BED DOMAIN-CONTAINING PROTEIN 5-LIKE"/>
    <property type="match status" value="1"/>
</dbReference>
<dbReference type="AlphaFoldDB" id="A0A8T1SVS1"/>
<reference evidence="1 2" key="1">
    <citation type="journal article" date="2020" name="G3 (Bethesda)">
        <title>Draft Genome of the Common Snapping Turtle, Chelydra serpentina, a Model for Phenotypic Plasticity in Reptiles.</title>
        <authorList>
            <person name="Das D."/>
            <person name="Singh S.K."/>
            <person name="Bierstedt J."/>
            <person name="Erickson A."/>
            <person name="Galli G.L.J."/>
            <person name="Crossley D.A. 2nd"/>
            <person name="Rhen T."/>
        </authorList>
    </citation>
    <scope>NUCLEOTIDE SEQUENCE [LARGE SCALE GENOMIC DNA]</scope>
    <source>
        <strain evidence="1">KW</strain>
    </source>
</reference>
<dbReference type="OrthoDB" id="10061052at2759"/>
<comment type="caution">
    <text evidence="1">The sequence shown here is derived from an EMBL/GenBank/DDBJ whole genome shotgun (WGS) entry which is preliminary data.</text>
</comment>
<keyword evidence="2" id="KW-1185">Reference proteome</keyword>
<name>A0A8T1SVS1_CHESE</name>
<protein>
    <submittedName>
        <fullName evidence="1">Zinc finger BED-type containing 5</fullName>
    </submittedName>
</protein>